<dbReference type="InterPro" id="IPR027417">
    <property type="entry name" value="P-loop_NTPase"/>
</dbReference>
<evidence type="ECO:0000259" key="2">
    <source>
        <dbReference type="PROSITE" id="PS51194"/>
    </source>
</evidence>
<dbReference type="Pfam" id="PF04851">
    <property type="entry name" value="ResIII"/>
    <property type="match status" value="1"/>
</dbReference>
<proteinExistence type="predicted"/>
<dbReference type="PROSITE" id="PS51192">
    <property type="entry name" value="HELICASE_ATP_BIND_1"/>
    <property type="match status" value="1"/>
</dbReference>
<keyword evidence="4" id="KW-1185">Reference proteome</keyword>
<evidence type="ECO:0000313" key="3">
    <source>
        <dbReference type="EMBL" id="BBH17374.1"/>
    </source>
</evidence>
<dbReference type="Proteomes" id="UP000271573">
    <property type="component" value="Chromosome"/>
</dbReference>
<accession>A0A3G9J1M5</accession>
<dbReference type="InterPro" id="IPR025202">
    <property type="entry name" value="PLD-like_dom"/>
</dbReference>
<dbReference type="KEGG" id="nbe:Back2_16610"/>
<dbReference type="REBASE" id="278687">
    <property type="entry name" value="Nba39748ORF16610P"/>
</dbReference>
<dbReference type="GO" id="GO:0003677">
    <property type="term" value="F:DNA binding"/>
    <property type="evidence" value="ECO:0007669"/>
    <property type="project" value="InterPro"/>
</dbReference>
<sequence>MHADAESGRSVSGSYYGADMRIERIESGIHESLITSDLNAKIIALDGVDASTAEVDAADLAHVLAQHVYASAQRAFAGRKPVEAVALANELVAALEGAGSQVDSPAAQLLRVSPSPGPGVVTYPNVRPRTPLAEAALMTNAKSEPSLGPELRTEIDTSDHVDLLCAFVRWAGLRLLDPELRRLRERGGKLRVITTTYTGSTERRALDHLIREYGAEVRVQYDAQRTRLHAKAWMFHRATGFDTAYVGSSNLTHTAMLEGVEWNVRLSRIATPTLLEKFNATFDTYWNDSAFELYDPDRDADRLDLALAEAGGRASSGRVTLSLSGLEVTPYPYQQEMLDELEAEREIHGRHRNLLVAATGTGKTVIAALDYKRLCRGGSDRPPLLFVAHRKEILTQSLRTYREVLSDANFGELYVDGAFPTEWKHVFASVQSLTAYGVDQLPLDAFDIVVIDEFHHAAAVTYRRLLDHLTPKELLGLTATPERADGVNVRDAFFDGRIASELRLWDALGAELLCPFHYFGVADNTDLSQVTWRQGRYDDRELSNLLTGNDARTRIVLKQLNDKVLDTGSMRALGFCITIEHARYMTQAFNDAGISARAVTGNSSAEERASALEALREGSVNVLFTVDLFNEGLDIPGVDTILFLRPTESATIFLQQLGRGLRRTADKAVLTVLDFVGFQHKSFRWDLKLTALTGLSRSRLEPAVGQEFPFLPSGCQIVMDKETQAAVLANLRRQLGNRWSDLLTELRSIGNVDLNEYLTESGASLPDVLRANRSWTRLRREAGFETRPAGPREDELLKRGRSLVHVDDPNRAAVYRSLLTHDSDIVGWAEHERRLAEMLFFSLWPNGGGFASISEGLKAVAAERPAAGELSSVVDIGFDRARRATVALSGDLAAVPLQVHARYRREEVLAALGDATLAKPPVNFREGVLWVPHLNADVFFIQLKKSEAAFSPTTMYRDFPISPLLFHWESQSRTTTSSPTGQRYLSGSSNVLLFVRETSVDEYGTGAPYLFLGPAKYVKHEGERPIAITWKLETTMPIDFFTAAKIVTS</sequence>
<protein>
    <submittedName>
        <fullName evidence="3">Helicase</fullName>
    </submittedName>
</protein>
<name>A0A3G9J1M5_9ACTN</name>
<dbReference type="InterPro" id="IPR021835">
    <property type="entry name" value="DUF3427"/>
</dbReference>
<dbReference type="CDD" id="cd18799">
    <property type="entry name" value="SF2_C_EcoAI-like"/>
    <property type="match status" value="1"/>
</dbReference>
<dbReference type="Pfam" id="PF00271">
    <property type="entry name" value="Helicase_C"/>
    <property type="match status" value="1"/>
</dbReference>
<dbReference type="EMBL" id="AP019307">
    <property type="protein sequence ID" value="BBH17374.1"/>
    <property type="molecule type" value="Genomic_DNA"/>
</dbReference>
<dbReference type="CDD" id="cd09203">
    <property type="entry name" value="PLDc_N_DEXD_b1"/>
    <property type="match status" value="1"/>
</dbReference>
<evidence type="ECO:0000313" key="4">
    <source>
        <dbReference type="Proteomes" id="UP000271573"/>
    </source>
</evidence>
<keyword evidence="3" id="KW-0067">ATP-binding</keyword>
<evidence type="ECO:0000259" key="1">
    <source>
        <dbReference type="PROSITE" id="PS51192"/>
    </source>
</evidence>
<dbReference type="InterPro" id="IPR052511">
    <property type="entry name" value="ATP-dep_Helicase"/>
</dbReference>
<dbReference type="PANTHER" id="PTHR47962:SF7">
    <property type="entry name" value="MITOCHONDRIAL ATP-DEPENDENT HELICASE IRC3-RELATED"/>
    <property type="match status" value="1"/>
</dbReference>
<dbReference type="InterPro" id="IPR001650">
    <property type="entry name" value="Helicase_C-like"/>
</dbReference>
<dbReference type="SUPFAM" id="SSF56024">
    <property type="entry name" value="Phospholipase D/nuclease"/>
    <property type="match status" value="1"/>
</dbReference>
<dbReference type="PROSITE" id="PS51194">
    <property type="entry name" value="HELICASE_CTER"/>
    <property type="match status" value="1"/>
</dbReference>
<organism evidence="3 4">
    <name type="scientific">Nocardioides baekrokdamisoli</name>
    <dbReference type="NCBI Taxonomy" id="1804624"/>
    <lineage>
        <taxon>Bacteria</taxon>
        <taxon>Bacillati</taxon>
        <taxon>Actinomycetota</taxon>
        <taxon>Actinomycetes</taxon>
        <taxon>Propionibacteriales</taxon>
        <taxon>Nocardioidaceae</taxon>
        <taxon>Nocardioides</taxon>
    </lineage>
</organism>
<gene>
    <name evidence="3" type="ORF">Back2_16610</name>
</gene>
<dbReference type="GO" id="GO:0005524">
    <property type="term" value="F:ATP binding"/>
    <property type="evidence" value="ECO:0007669"/>
    <property type="project" value="InterPro"/>
</dbReference>
<dbReference type="InterPro" id="IPR006935">
    <property type="entry name" value="Helicase/UvrB_N"/>
</dbReference>
<dbReference type="Gene3D" id="3.40.50.300">
    <property type="entry name" value="P-loop containing nucleotide triphosphate hydrolases"/>
    <property type="match status" value="2"/>
</dbReference>
<keyword evidence="3" id="KW-0347">Helicase</keyword>
<keyword evidence="3" id="KW-0547">Nucleotide-binding</keyword>
<feature type="domain" description="Helicase C-terminal" evidence="2">
    <location>
        <begin position="559"/>
        <end position="703"/>
    </location>
</feature>
<dbReference type="SUPFAM" id="SSF52540">
    <property type="entry name" value="P-loop containing nucleoside triphosphate hydrolases"/>
    <property type="match status" value="1"/>
</dbReference>
<dbReference type="Gene3D" id="3.30.870.10">
    <property type="entry name" value="Endonuclease Chain A"/>
    <property type="match status" value="1"/>
</dbReference>
<keyword evidence="3" id="KW-0378">Hydrolase</keyword>
<dbReference type="SMART" id="SM00490">
    <property type="entry name" value="HELICc"/>
    <property type="match status" value="1"/>
</dbReference>
<dbReference type="GO" id="GO:0004386">
    <property type="term" value="F:helicase activity"/>
    <property type="evidence" value="ECO:0007669"/>
    <property type="project" value="UniProtKB-KW"/>
</dbReference>
<dbReference type="AlphaFoldDB" id="A0A3G9J1M5"/>
<dbReference type="CDD" id="cd18032">
    <property type="entry name" value="DEXHc_RE_I_III_res"/>
    <property type="match status" value="1"/>
</dbReference>
<dbReference type="Pfam" id="PF11907">
    <property type="entry name" value="DUF3427"/>
    <property type="match status" value="1"/>
</dbReference>
<feature type="domain" description="Helicase ATP-binding" evidence="1">
    <location>
        <begin position="344"/>
        <end position="499"/>
    </location>
</feature>
<reference evidence="3 4" key="1">
    <citation type="submission" date="2018-11" db="EMBL/GenBank/DDBJ databases">
        <title>Complete genome sequence of Nocardioides baekrokdamisoli strain KCTC 39748.</title>
        <authorList>
            <person name="Kang S.W."/>
            <person name="Lee K.C."/>
            <person name="Kim K.K."/>
            <person name="Kim J.S."/>
            <person name="Kim D.S."/>
            <person name="Ko S.H."/>
            <person name="Yang S.H."/>
            <person name="Shin Y.K."/>
            <person name="Lee J.S."/>
        </authorList>
    </citation>
    <scope>NUCLEOTIDE SEQUENCE [LARGE SCALE GENOMIC DNA]</scope>
    <source>
        <strain evidence="3 4">KCTC 39748</strain>
    </source>
</reference>
<dbReference type="Pfam" id="PF13091">
    <property type="entry name" value="PLDc_2"/>
    <property type="match status" value="1"/>
</dbReference>
<dbReference type="PANTHER" id="PTHR47962">
    <property type="entry name" value="ATP-DEPENDENT HELICASE LHR-RELATED-RELATED"/>
    <property type="match status" value="1"/>
</dbReference>
<dbReference type="GO" id="GO:0016887">
    <property type="term" value="F:ATP hydrolysis activity"/>
    <property type="evidence" value="ECO:0007669"/>
    <property type="project" value="TreeGrafter"/>
</dbReference>
<dbReference type="SMART" id="SM00487">
    <property type="entry name" value="DEXDc"/>
    <property type="match status" value="1"/>
</dbReference>
<dbReference type="InterPro" id="IPR014001">
    <property type="entry name" value="Helicase_ATP-bd"/>
</dbReference>